<dbReference type="SUPFAM" id="SSF55008">
    <property type="entry name" value="HMA, heavy metal-associated domain"/>
    <property type="match status" value="1"/>
</dbReference>
<dbReference type="STRING" id="150248.SAMN05216169_10701"/>
<feature type="domain" description="HMA" evidence="2">
    <location>
        <begin position="2"/>
        <end position="56"/>
    </location>
</feature>
<keyword evidence="1" id="KW-0479">Metal-binding</keyword>
<evidence type="ECO:0000256" key="1">
    <source>
        <dbReference type="ARBA" id="ARBA00022723"/>
    </source>
</evidence>
<dbReference type="FunFam" id="3.30.70.100:FF:000001">
    <property type="entry name" value="ATPase copper transporting beta"/>
    <property type="match status" value="1"/>
</dbReference>
<gene>
    <name evidence="3" type="ORF">SAMN05216169_10701</name>
</gene>
<dbReference type="EMBL" id="FOJQ01000070">
    <property type="protein sequence ID" value="SFA58065.1"/>
    <property type="molecule type" value="Genomic_DNA"/>
</dbReference>
<organism evidence="3 4">
    <name type="scientific">Anoxybacillus pushchinoensis</name>
    <dbReference type="NCBI Taxonomy" id="150248"/>
    <lineage>
        <taxon>Bacteria</taxon>
        <taxon>Bacillati</taxon>
        <taxon>Bacillota</taxon>
        <taxon>Bacilli</taxon>
        <taxon>Bacillales</taxon>
        <taxon>Anoxybacillaceae</taxon>
        <taxon>Anoxybacillus</taxon>
    </lineage>
</organism>
<dbReference type="PROSITE" id="PS01047">
    <property type="entry name" value="HMA_1"/>
    <property type="match status" value="1"/>
</dbReference>
<evidence type="ECO:0000313" key="4">
    <source>
        <dbReference type="Proteomes" id="UP000198979"/>
    </source>
</evidence>
<dbReference type="PROSITE" id="PS50846">
    <property type="entry name" value="HMA_2"/>
    <property type="match status" value="1"/>
</dbReference>
<dbReference type="AlphaFoldDB" id="A0A1I0U206"/>
<dbReference type="GO" id="GO:0046872">
    <property type="term" value="F:metal ion binding"/>
    <property type="evidence" value="ECO:0007669"/>
    <property type="project" value="UniProtKB-KW"/>
</dbReference>
<accession>A0A1I0U206</accession>
<reference evidence="4" key="1">
    <citation type="submission" date="2016-10" db="EMBL/GenBank/DDBJ databases">
        <authorList>
            <person name="Varghese N."/>
            <person name="Submissions S."/>
        </authorList>
    </citation>
    <scope>NUCLEOTIDE SEQUENCE [LARGE SCALE GENOMIC DNA]</scope>
    <source>
        <strain evidence="4">K1</strain>
    </source>
</reference>
<protein>
    <submittedName>
        <fullName evidence="3">Copper chaperone</fullName>
    </submittedName>
</protein>
<name>A0A1I0U206_9BACL</name>
<dbReference type="Proteomes" id="UP000198979">
    <property type="component" value="Unassembled WGS sequence"/>
</dbReference>
<keyword evidence="4" id="KW-1185">Reference proteome</keyword>
<feature type="non-terminal residue" evidence="3">
    <location>
        <position position="56"/>
    </location>
</feature>
<dbReference type="InterPro" id="IPR006121">
    <property type="entry name" value="HMA_dom"/>
</dbReference>
<dbReference type="InterPro" id="IPR036163">
    <property type="entry name" value="HMA_dom_sf"/>
</dbReference>
<dbReference type="InterPro" id="IPR017969">
    <property type="entry name" value="Heavy-metal-associated_CS"/>
</dbReference>
<evidence type="ECO:0000313" key="3">
    <source>
        <dbReference type="EMBL" id="SFA58065.1"/>
    </source>
</evidence>
<sequence>MMTITLQVQGMTCGHCKAAVTNALQTLDGVSRVEVHLQEGTVDVDYDETKVSVEKL</sequence>
<proteinExistence type="predicted"/>
<dbReference type="CDD" id="cd00371">
    <property type="entry name" value="HMA"/>
    <property type="match status" value="1"/>
</dbReference>
<evidence type="ECO:0000259" key="2">
    <source>
        <dbReference type="PROSITE" id="PS50846"/>
    </source>
</evidence>
<dbReference type="Gene3D" id="3.30.70.100">
    <property type="match status" value="1"/>
</dbReference>
<dbReference type="Pfam" id="PF00403">
    <property type="entry name" value="HMA"/>
    <property type="match status" value="1"/>
</dbReference>